<dbReference type="InterPro" id="IPR025252">
    <property type="entry name" value="DUF4200"/>
</dbReference>
<keyword evidence="5" id="KW-1185">Reference proteome</keyword>
<evidence type="ECO:0000256" key="2">
    <source>
        <dbReference type="SAM" id="Coils"/>
    </source>
</evidence>
<evidence type="ECO:0000313" key="5">
    <source>
        <dbReference type="Proteomes" id="UP000243686"/>
    </source>
</evidence>
<feature type="non-terminal residue" evidence="4">
    <location>
        <position position="392"/>
    </location>
</feature>
<dbReference type="PANTHER" id="PTHR21683:SF18">
    <property type="entry name" value="COILED-COIL DOMAIN-CONTAINING PROTEIN 42 HOMOLOG"/>
    <property type="match status" value="1"/>
</dbReference>
<keyword evidence="1 2" id="KW-0175">Coiled coil</keyword>
<dbReference type="PANTHER" id="PTHR21683">
    <property type="entry name" value="COILED-COIL DOMAIN-CONTAINING PROTEIN 42 LIKE-2-LIKE-RELATED"/>
    <property type="match status" value="1"/>
</dbReference>
<feature type="coiled-coil region" evidence="2">
    <location>
        <begin position="158"/>
        <end position="192"/>
    </location>
</feature>
<dbReference type="EMBL" id="KV892112">
    <property type="protein sequence ID" value="OON21488.1"/>
    <property type="molecule type" value="Genomic_DNA"/>
</dbReference>
<dbReference type="GO" id="GO:0005856">
    <property type="term" value="C:cytoskeleton"/>
    <property type="evidence" value="ECO:0007669"/>
    <property type="project" value="UniProtKB-ARBA"/>
</dbReference>
<proteinExistence type="predicted"/>
<dbReference type="Proteomes" id="UP000243686">
    <property type="component" value="Unassembled WGS sequence"/>
</dbReference>
<dbReference type="InterPro" id="IPR051147">
    <property type="entry name" value="CFAP_domain-containing"/>
</dbReference>
<name>A0A1S8X456_OPIVI</name>
<accession>A0A1S8X456</accession>
<sequence>MPKAPERTLSCVTSVDVDPIQDRIDNLLDVSRTLWEKRRDFNEKMTASSERREQLKKDVSYLQERKLKCQSIIRENDAKRWRALQKFCTDNHLCVIRKKEKQALNAELRKARQNYALLSAKAADLRKYEEYMLNVIASLPKDYIKLADDVIAGLMMRYNTLYETNNSLRKEMETKAEEVRVAQADLKQLVEAHRILLFGKNSELSELYTHRQKMNDLYQGAQQSMIHSHEELAHQVRVAQADLKQLVEAHRILLFGKNSELSELYTHRQKMNDLYQGAQQSMIHSHEELAHQLSHFKTVLRSINNLTGKIIRAYEPGISVQLLTTKIQNMPDRTLGMRSIIAQLASDTGTLPISTCSRPELDYVQHGAPIAVSASEFSLLTKMASTQTDPNA</sequence>
<protein>
    <recommendedName>
        <fullName evidence="3">DUF4200 domain-containing protein</fullName>
    </recommendedName>
</protein>
<evidence type="ECO:0000256" key="1">
    <source>
        <dbReference type="ARBA" id="ARBA00023054"/>
    </source>
</evidence>
<dbReference type="Pfam" id="PF13863">
    <property type="entry name" value="DUF4200"/>
    <property type="match status" value="1"/>
</dbReference>
<evidence type="ECO:0000259" key="3">
    <source>
        <dbReference type="Pfam" id="PF13863"/>
    </source>
</evidence>
<organism evidence="4 5">
    <name type="scientific">Opisthorchis viverrini</name>
    <name type="common">Southeast Asian liver fluke</name>
    <dbReference type="NCBI Taxonomy" id="6198"/>
    <lineage>
        <taxon>Eukaryota</taxon>
        <taxon>Metazoa</taxon>
        <taxon>Spiralia</taxon>
        <taxon>Lophotrochozoa</taxon>
        <taxon>Platyhelminthes</taxon>
        <taxon>Trematoda</taxon>
        <taxon>Digenea</taxon>
        <taxon>Opisthorchiida</taxon>
        <taxon>Opisthorchiata</taxon>
        <taxon>Opisthorchiidae</taxon>
        <taxon>Opisthorchis</taxon>
    </lineage>
</organism>
<reference evidence="4 5" key="1">
    <citation type="submission" date="2015-03" db="EMBL/GenBank/DDBJ databases">
        <title>Draft genome of the nematode, Opisthorchis viverrini.</title>
        <authorList>
            <person name="Mitreva M."/>
        </authorList>
    </citation>
    <scope>NUCLEOTIDE SEQUENCE [LARGE SCALE GENOMIC DNA]</scope>
    <source>
        <strain evidence="4">Khon Kaen</strain>
    </source>
</reference>
<feature type="coiled-coil region" evidence="2">
    <location>
        <begin position="94"/>
        <end position="121"/>
    </location>
</feature>
<gene>
    <name evidence="4" type="ORF">X801_02612</name>
</gene>
<dbReference type="AlphaFoldDB" id="A0A1S8X456"/>
<feature type="domain" description="DUF4200" evidence="3">
    <location>
        <begin position="28"/>
        <end position="136"/>
    </location>
</feature>
<evidence type="ECO:0000313" key="4">
    <source>
        <dbReference type="EMBL" id="OON21488.1"/>
    </source>
</evidence>